<feature type="transmembrane region" description="Helical" evidence="7">
    <location>
        <begin position="295"/>
        <end position="316"/>
    </location>
</feature>
<feature type="domain" description="Lipase maturation factor 1/2 N-terminal" evidence="8">
    <location>
        <begin position="124"/>
        <end position="276"/>
    </location>
</feature>
<dbReference type="RefSeq" id="WP_148732211.1">
    <property type="nucleotide sequence ID" value="NZ_VSSB01000001.1"/>
</dbReference>
<organism evidence="10 11">
    <name type="scientific">Agromyces mariniharenae</name>
    <dbReference type="NCBI Taxonomy" id="2604423"/>
    <lineage>
        <taxon>Bacteria</taxon>
        <taxon>Bacillati</taxon>
        <taxon>Actinomycetota</taxon>
        <taxon>Actinomycetes</taxon>
        <taxon>Micrococcales</taxon>
        <taxon>Microbacteriaceae</taxon>
        <taxon>Agromyces</taxon>
    </lineage>
</organism>
<evidence type="ECO:0000256" key="3">
    <source>
        <dbReference type="ARBA" id="ARBA00022692"/>
    </source>
</evidence>
<keyword evidence="4" id="KW-0256">Endoplasmic reticulum</keyword>
<dbReference type="InterPro" id="IPR057434">
    <property type="entry name" value="LMF1/2_N"/>
</dbReference>
<keyword evidence="11" id="KW-1185">Reference proteome</keyword>
<comment type="similarity">
    <text evidence="2">Belongs to the lipase maturation factor family.</text>
</comment>
<name>A0A5S4V3Z8_9MICO</name>
<evidence type="ECO:0000256" key="5">
    <source>
        <dbReference type="ARBA" id="ARBA00022989"/>
    </source>
</evidence>
<dbReference type="GO" id="GO:0051604">
    <property type="term" value="P:protein maturation"/>
    <property type="evidence" value="ECO:0007669"/>
    <property type="project" value="InterPro"/>
</dbReference>
<feature type="transmembrane region" description="Helical" evidence="7">
    <location>
        <begin position="75"/>
        <end position="94"/>
    </location>
</feature>
<dbReference type="PANTHER" id="PTHR14463">
    <property type="entry name" value="LIPASE MATURATION FACTOR"/>
    <property type="match status" value="1"/>
</dbReference>
<dbReference type="InterPro" id="IPR009613">
    <property type="entry name" value="LMF"/>
</dbReference>
<keyword evidence="6 7" id="KW-0472">Membrane</keyword>
<protein>
    <submittedName>
        <fullName evidence="10">Lipase maturation factor family protein</fullName>
    </submittedName>
</protein>
<feature type="transmembrane region" description="Helical" evidence="7">
    <location>
        <begin position="150"/>
        <end position="171"/>
    </location>
</feature>
<dbReference type="PANTHER" id="PTHR14463:SF10">
    <property type="entry name" value="LIPASE MATURATION FACTOR 1"/>
    <property type="match status" value="1"/>
</dbReference>
<dbReference type="Pfam" id="PF25179">
    <property type="entry name" value="LMF1_C"/>
    <property type="match status" value="1"/>
</dbReference>
<evidence type="ECO:0000256" key="1">
    <source>
        <dbReference type="ARBA" id="ARBA00004477"/>
    </source>
</evidence>
<feature type="transmembrane region" description="Helical" evidence="7">
    <location>
        <begin position="100"/>
        <end position="119"/>
    </location>
</feature>
<accession>A0A5S4V3Z8</accession>
<comment type="caution">
    <text evidence="10">The sequence shown here is derived from an EMBL/GenBank/DDBJ whole genome shotgun (WGS) entry which is preliminary data.</text>
</comment>
<keyword evidence="5 7" id="KW-1133">Transmembrane helix</keyword>
<evidence type="ECO:0000259" key="9">
    <source>
        <dbReference type="Pfam" id="PF25179"/>
    </source>
</evidence>
<proteinExistence type="inferred from homology"/>
<dbReference type="InterPro" id="IPR057433">
    <property type="entry name" value="LMF1/2_C"/>
</dbReference>
<feature type="domain" description="Lipase maturation factor 1/2 C-terminal" evidence="9">
    <location>
        <begin position="335"/>
        <end position="472"/>
    </location>
</feature>
<dbReference type="Proteomes" id="UP000325243">
    <property type="component" value="Unassembled WGS sequence"/>
</dbReference>
<evidence type="ECO:0000256" key="2">
    <source>
        <dbReference type="ARBA" id="ARBA00005512"/>
    </source>
</evidence>
<dbReference type="Pfam" id="PF06762">
    <property type="entry name" value="LMF1"/>
    <property type="match status" value="1"/>
</dbReference>
<evidence type="ECO:0000313" key="11">
    <source>
        <dbReference type="Proteomes" id="UP000325243"/>
    </source>
</evidence>
<gene>
    <name evidence="10" type="ORF">FYC51_03110</name>
</gene>
<evidence type="ECO:0000313" key="10">
    <source>
        <dbReference type="EMBL" id="TYL52749.1"/>
    </source>
</evidence>
<sequence length="479" mass="54899">MDWLDWFDAHDYEIARQVLQRGVAALAFVAFLSTLNQFRPLLGEGGLLPVPELLRIARRLRGPTLFRWGYTDRRLVAVAVTGMVLAASVVLGLPQLAPPFVPMLVFLALWILYLSIVNVGQTFYGFGWEMLLCEALFTIAFLGSNDQPPPITIIVLVWWLVFRLEFGAGMIKIRGGREWRDLTALMYHHETQPMPNPVSRQAHLLPKWFHRGEVVGNHFAQLVVPFLLFVPGPVGSIAATIVILTQLWLIVTGNFAWLNWITVVLAASAVTDSAWHWLIPAIPADLGTDAATTPVWWFAIVAAVTVLLLVLSWWPIRNLLSRRQLMNASFNRWMLVNAYGAFGTVTKRRIEIVVEGTLDEYPDDDSEWREYGFKGKPGDLRRIPRQFAPYHLRLDWLMWFLPLGRMWEPWFEVFLLRLLQADAATLRLLRHDPFDGEPPTWVRAHAYLYRFSTHAEYRATGQRWMRTFEHEVIGPAGLP</sequence>
<evidence type="ECO:0000256" key="4">
    <source>
        <dbReference type="ARBA" id="ARBA00022824"/>
    </source>
</evidence>
<dbReference type="EMBL" id="VSSB01000001">
    <property type="protein sequence ID" value="TYL52749.1"/>
    <property type="molecule type" value="Genomic_DNA"/>
</dbReference>
<keyword evidence="3 7" id="KW-0812">Transmembrane</keyword>
<feature type="transmembrane region" description="Helical" evidence="7">
    <location>
        <begin position="226"/>
        <end position="251"/>
    </location>
</feature>
<reference evidence="10 11" key="1">
    <citation type="submission" date="2019-08" db="EMBL/GenBank/DDBJ databases">
        <authorList>
            <person name="Hu J."/>
        </authorList>
    </citation>
    <scope>NUCLEOTIDE SEQUENCE [LARGE SCALE GENOMIC DNA]</scope>
    <source>
        <strain evidence="10 11">NEAU-184</strain>
    </source>
</reference>
<evidence type="ECO:0000256" key="7">
    <source>
        <dbReference type="SAM" id="Phobius"/>
    </source>
</evidence>
<dbReference type="AlphaFoldDB" id="A0A5S4V3Z8"/>
<evidence type="ECO:0000259" key="8">
    <source>
        <dbReference type="Pfam" id="PF06762"/>
    </source>
</evidence>
<evidence type="ECO:0000256" key="6">
    <source>
        <dbReference type="ARBA" id="ARBA00023136"/>
    </source>
</evidence>
<comment type="subcellular location">
    <subcellularLocation>
        <location evidence="1">Endoplasmic reticulum membrane</location>
        <topology evidence="1">Multi-pass membrane protein</topology>
    </subcellularLocation>
</comment>